<feature type="domain" description="Phospholipase A2-like" evidence="1">
    <location>
        <begin position="1"/>
        <end position="62"/>
    </location>
</feature>
<keyword evidence="4" id="KW-1185">Reference proteome</keyword>
<dbReference type="Pfam" id="PF18930">
    <property type="entry name" value="DUF5679"/>
    <property type="match status" value="1"/>
</dbReference>
<evidence type="ECO:0000259" key="2">
    <source>
        <dbReference type="Pfam" id="PF18930"/>
    </source>
</evidence>
<dbReference type="GO" id="GO:0004623">
    <property type="term" value="F:phospholipase A2 activity"/>
    <property type="evidence" value="ECO:0007669"/>
    <property type="project" value="InterPro"/>
</dbReference>
<evidence type="ECO:0008006" key="5">
    <source>
        <dbReference type="Google" id="ProtNLM"/>
    </source>
</evidence>
<dbReference type="InterPro" id="IPR013607">
    <property type="entry name" value="Phospholipase_A2-like"/>
</dbReference>
<protein>
    <recommendedName>
        <fullName evidence="5">DUF5679 domain-containing protein</fullName>
    </recommendedName>
</protein>
<reference evidence="3 4" key="1">
    <citation type="journal article" date="2019" name="Sci. Rep.">
        <title>Orb-weaving spider Araneus ventricosus genome elucidates the spidroin gene catalogue.</title>
        <authorList>
            <person name="Kono N."/>
            <person name="Nakamura H."/>
            <person name="Ohtoshi R."/>
            <person name="Moran D.A.P."/>
            <person name="Shinohara A."/>
            <person name="Yoshida Y."/>
            <person name="Fujiwara M."/>
            <person name="Mori M."/>
            <person name="Tomita M."/>
            <person name="Arakawa K."/>
        </authorList>
    </citation>
    <scope>NUCLEOTIDE SEQUENCE [LARGE SCALE GENOMIC DNA]</scope>
</reference>
<organism evidence="3 4">
    <name type="scientific">Araneus ventricosus</name>
    <name type="common">Orbweaver spider</name>
    <name type="synonym">Epeira ventricosa</name>
    <dbReference type="NCBI Taxonomy" id="182803"/>
    <lineage>
        <taxon>Eukaryota</taxon>
        <taxon>Metazoa</taxon>
        <taxon>Ecdysozoa</taxon>
        <taxon>Arthropoda</taxon>
        <taxon>Chelicerata</taxon>
        <taxon>Arachnida</taxon>
        <taxon>Araneae</taxon>
        <taxon>Araneomorphae</taxon>
        <taxon>Entelegynae</taxon>
        <taxon>Araneoidea</taxon>
        <taxon>Araneidae</taxon>
        <taxon>Araneus</taxon>
    </lineage>
</organism>
<evidence type="ECO:0000259" key="1">
    <source>
        <dbReference type="Pfam" id="PF08398"/>
    </source>
</evidence>
<dbReference type="Proteomes" id="UP000499080">
    <property type="component" value="Unassembled WGS sequence"/>
</dbReference>
<dbReference type="GO" id="GO:0050482">
    <property type="term" value="P:arachidonate secretion"/>
    <property type="evidence" value="ECO:0007669"/>
    <property type="project" value="InterPro"/>
</dbReference>
<dbReference type="AlphaFoldDB" id="A0A4Y2EV27"/>
<gene>
    <name evidence="3" type="ORF">AVEN_56878_1</name>
</gene>
<comment type="caution">
    <text evidence="3">The sequence shown here is derived from an EMBL/GenBank/DDBJ whole genome shotgun (WGS) entry which is preliminary data.</text>
</comment>
<dbReference type="GO" id="GO:0005198">
    <property type="term" value="F:structural molecule activity"/>
    <property type="evidence" value="ECO:0007669"/>
    <property type="project" value="InterPro"/>
</dbReference>
<dbReference type="InterPro" id="IPR044044">
    <property type="entry name" value="DUF5679"/>
</dbReference>
<dbReference type="Pfam" id="PF08398">
    <property type="entry name" value="Phospholip_A2_4"/>
    <property type="match status" value="1"/>
</dbReference>
<feature type="domain" description="DUF5679" evidence="2">
    <location>
        <begin position="101"/>
        <end position="140"/>
    </location>
</feature>
<sequence length="150" mass="17112">MHIPGYQYCGPFTKLEKRLKRGDPGKNRVDKACKKHDIKYSNTKDTKLKHIADQELLDDLDAIENPTNGIYPLGERQARATIKPIIKAKKRFGMAGVLSIYCLKCKKKTETKDMKETATKNNRPILKGICINCGSKKNRFLEQISKKKMS</sequence>
<dbReference type="InterPro" id="IPR036444">
    <property type="entry name" value="PLipase_A2_dom_sf"/>
</dbReference>
<proteinExistence type="predicted"/>
<dbReference type="GO" id="GO:0006644">
    <property type="term" value="P:phospholipid metabolic process"/>
    <property type="evidence" value="ECO:0007669"/>
    <property type="project" value="InterPro"/>
</dbReference>
<name>A0A4Y2EV27_ARAVE</name>
<evidence type="ECO:0000313" key="4">
    <source>
        <dbReference type="Proteomes" id="UP000499080"/>
    </source>
</evidence>
<dbReference type="EMBL" id="BGPR01000692">
    <property type="protein sequence ID" value="GBM31765.1"/>
    <property type="molecule type" value="Genomic_DNA"/>
</dbReference>
<accession>A0A4Y2EV27</accession>
<dbReference type="Gene3D" id="1.20.90.10">
    <property type="entry name" value="Phospholipase A2 domain"/>
    <property type="match status" value="1"/>
</dbReference>
<evidence type="ECO:0000313" key="3">
    <source>
        <dbReference type="EMBL" id="GBM31765.1"/>
    </source>
</evidence>
<dbReference type="OrthoDB" id="6428033at2759"/>